<evidence type="ECO:0008006" key="9">
    <source>
        <dbReference type="Google" id="ProtNLM"/>
    </source>
</evidence>
<dbReference type="GO" id="GO:0006031">
    <property type="term" value="P:chitin biosynthetic process"/>
    <property type="evidence" value="ECO:0007669"/>
    <property type="project" value="TreeGrafter"/>
</dbReference>
<accession>C9SSE0</accession>
<dbReference type="GeneID" id="9527350"/>
<keyword evidence="2" id="KW-0808">Transferase</keyword>
<dbReference type="AlphaFoldDB" id="C9SSE0"/>
<evidence type="ECO:0000256" key="2">
    <source>
        <dbReference type="ARBA" id="ARBA00022679"/>
    </source>
</evidence>
<keyword evidence="4 6" id="KW-0472">Membrane</keyword>
<evidence type="ECO:0000256" key="5">
    <source>
        <dbReference type="ARBA" id="ARBA00049510"/>
    </source>
</evidence>
<gene>
    <name evidence="7" type="ORF">VDBG_07815</name>
</gene>
<dbReference type="GO" id="GO:0016020">
    <property type="term" value="C:membrane"/>
    <property type="evidence" value="ECO:0007669"/>
    <property type="project" value="UniProtKB-SubCell"/>
</dbReference>
<dbReference type="InterPro" id="IPR004835">
    <property type="entry name" value="Chitin_synth"/>
</dbReference>
<dbReference type="GO" id="GO:0004100">
    <property type="term" value="F:chitin synthase activity"/>
    <property type="evidence" value="ECO:0007669"/>
    <property type="project" value="UniProtKB-EC"/>
</dbReference>
<proteinExistence type="predicted"/>
<keyword evidence="8" id="KW-1185">Reference proteome</keyword>
<evidence type="ECO:0000313" key="7">
    <source>
        <dbReference type="EMBL" id="EEY21705.1"/>
    </source>
</evidence>
<protein>
    <recommendedName>
        <fullName evidence="9">Chitin synthase</fullName>
    </recommendedName>
</protein>
<dbReference type="PANTHER" id="PTHR22914:SF41">
    <property type="entry name" value="CHITIN SYNTHASE 7"/>
    <property type="match status" value="1"/>
</dbReference>
<dbReference type="eggNOG" id="KOG2571">
    <property type="taxonomic scope" value="Eukaryota"/>
</dbReference>
<feature type="transmembrane region" description="Helical" evidence="6">
    <location>
        <begin position="256"/>
        <end position="277"/>
    </location>
</feature>
<dbReference type="EMBL" id="DS985223">
    <property type="protein sequence ID" value="EEY21705.1"/>
    <property type="molecule type" value="Genomic_DNA"/>
</dbReference>
<evidence type="ECO:0000313" key="8">
    <source>
        <dbReference type="Proteomes" id="UP000008698"/>
    </source>
</evidence>
<dbReference type="HOGENOM" id="CLU_814319_0_0_1"/>
<evidence type="ECO:0000256" key="4">
    <source>
        <dbReference type="ARBA" id="ARBA00023136"/>
    </source>
</evidence>
<keyword evidence="6" id="KW-1133">Transmembrane helix</keyword>
<dbReference type="RefSeq" id="XP_003002356.1">
    <property type="nucleotide sequence ID" value="XM_003002310.1"/>
</dbReference>
<keyword evidence="3 6" id="KW-0812">Transmembrane</keyword>
<reference evidence="8" key="1">
    <citation type="journal article" date="2011" name="PLoS Pathog.">
        <title>Comparative genomics yields insights into niche adaptation of plant vascular wilt pathogens.</title>
        <authorList>
            <person name="Klosterman S.J."/>
            <person name="Subbarao K.V."/>
            <person name="Kang S."/>
            <person name="Veronese P."/>
            <person name="Gold S.E."/>
            <person name="Thomma B.P.H.J."/>
            <person name="Chen Z."/>
            <person name="Henrissat B."/>
            <person name="Lee Y.-H."/>
            <person name="Park J."/>
            <person name="Garcia-Pedrajas M.D."/>
            <person name="Barbara D.J."/>
            <person name="Anchieta A."/>
            <person name="de Jonge R."/>
            <person name="Santhanam P."/>
            <person name="Maruthachalam K."/>
            <person name="Atallah Z."/>
            <person name="Amyotte S.G."/>
            <person name="Paz Z."/>
            <person name="Inderbitzin P."/>
            <person name="Hayes R.J."/>
            <person name="Heiman D.I."/>
            <person name="Young S."/>
            <person name="Zeng Q."/>
            <person name="Engels R."/>
            <person name="Galagan J."/>
            <person name="Cuomo C.A."/>
            <person name="Dobinson K.F."/>
            <person name="Ma L.-J."/>
        </authorList>
    </citation>
    <scope>NUCLEOTIDE SEQUENCE [LARGE SCALE GENOMIC DNA]</scope>
    <source>
        <strain evidence="8">VaMs.102 / ATCC MYA-4576 / FGSC 10136</strain>
    </source>
</reference>
<dbReference type="GO" id="GO:0071944">
    <property type="term" value="C:cell periphery"/>
    <property type="evidence" value="ECO:0007669"/>
    <property type="project" value="TreeGrafter"/>
</dbReference>
<dbReference type="Proteomes" id="UP000008698">
    <property type="component" value="Unassembled WGS sequence"/>
</dbReference>
<name>C9SSE0_VERA1</name>
<evidence type="ECO:0000256" key="6">
    <source>
        <dbReference type="SAM" id="Phobius"/>
    </source>
</evidence>
<comment type="catalytic activity">
    <reaction evidence="5">
        <text>[(1-&gt;4)-N-acetyl-beta-D-glucosaminyl](n) + UDP-N-acetyl-alpha-D-glucosamine = [(1-&gt;4)-N-acetyl-beta-D-glucosaminyl](n+1) + UDP + H(+)</text>
        <dbReference type="Rhea" id="RHEA:16637"/>
        <dbReference type="Rhea" id="RHEA-COMP:9593"/>
        <dbReference type="Rhea" id="RHEA-COMP:9595"/>
        <dbReference type="ChEBI" id="CHEBI:15378"/>
        <dbReference type="ChEBI" id="CHEBI:17029"/>
        <dbReference type="ChEBI" id="CHEBI:57705"/>
        <dbReference type="ChEBI" id="CHEBI:58223"/>
        <dbReference type="EC" id="2.4.1.16"/>
    </reaction>
    <physiologicalReaction direction="left-to-right" evidence="5">
        <dbReference type="Rhea" id="RHEA:16638"/>
    </physiologicalReaction>
</comment>
<feature type="transmembrane region" description="Helical" evidence="6">
    <location>
        <begin position="289"/>
        <end position="311"/>
    </location>
</feature>
<dbReference type="PANTHER" id="PTHR22914">
    <property type="entry name" value="CHITIN SYNTHASE"/>
    <property type="match status" value="1"/>
</dbReference>
<evidence type="ECO:0000256" key="1">
    <source>
        <dbReference type="ARBA" id="ARBA00004141"/>
    </source>
</evidence>
<organism evidence="8">
    <name type="scientific">Verticillium alfalfae (strain VaMs.102 / ATCC MYA-4576 / FGSC 10136)</name>
    <name type="common">Verticillium wilt of alfalfa</name>
    <name type="synonym">Verticillium albo-atrum</name>
    <dbReference type="NCBI Taxonomy" id="526221"/>
    <lineage>
        <taxon>Eukaryota</taxon>
        <taxon>Fungi</taxon>
        <taxon>Dikarya</taxon>
        <taxon>Ascomycota</taxon>
        <taxon>Pezizomycotina</taxon>
        <taxon>Sordariomycetes</taxon>
        <taxon>Hypocreomycetidae</taxon>
        <taxon>Glomerellales</taxon>
        <taxon>Plectosphaerellaceae</taxon>
        <taxon>Verticillium</taxon>
    </lineage>
</organism>
<dbReference type="STRING" id="526221.C9SSE0"/>
<comment type="subcellular location">
    <subcellularLocation>
        <location evidence="1">Membrane</location>
        <topology evidence="1">Multi-pass membrane protein</topology>
    </subcellularLocation>
</comment>
<sequence>MLQFIMILCIAAHTLVTRVFCFWIFRKENKPESPERFVMLLPCYNETLGELTRSLDSLIAQKNIDDHPRTIFIVVDGNVKGPGMEKTTQQYLLEDILEPGPSRTFENGYRARDGLFMPTKVQTGFYKGMPYVFVGKRYNQGKRDSLCFARSFIYHYQVRSANVMTMFNNDLFEYIGNAFMQHGLEHIEYLRKRWALGSITNEFVMIFRPGIILVERLQSIVAVLTWFITPFIMAAVVKLILILIERGDELVKDPVFMTLISILACRYFYSLCIGFWLPRNWFERAQYFVGYFFHFITSPFCNVVVLVYSLFNSDDFKWGKTREVIDPEGEKGDGLGGRGTH</sequence>
<dbReference type="OrthoDB" id="370884at2759"/>
<dbReference type="KEGG" id="val:VDBG_07815"/>
<dbReference type="Pfam" id="PF03142">
    <property type="entry name" value="Chitin_synth_2"/>
    <property type="match status" value="1"/>
</dbReference>
<dbReference type="GO" id="GO:0030428">
    <property type="term" value="C:cell septum"/>
    <property type="evidence" value="ECO:0007669"/>
    <property type="project" value="TreeGrafter"/>
</dbReference>
<evidence type="ECO:0000256" key="3">
    <source>
        <dbReference type="ARBA" id="ARBA00022692"/>
    </source>
</evidence>
<feature type="transmembrane region" description="Helical" evidence="6">
    <location>
        <begin position="220"/>
        <end position="244"/>
    </location>
</feature>